<name>A0A9W6JXW1_9HYPH</name>
<comment type="caution">
    <text evidence="2">The sequence shown here is derived from an EMBL/GenBank/DDBJ whole genome shotgun (WGS) entry which is preliminary data.</text>
</comment>
<evidence type="ECO:0000313" key="2">
    <source>
        <dbReference type="EMBL" id="GLK83914.1"/>
    </source>
</evidence>
<accession>A0A9W6JXW1</accession>
<evidence type="ECO:0000313" key="3">
    <source>
        <dbReference type="Proteomes" id="UP001143330"/>
    </source>
</evidence>
<dbReference type="SUPFAM" id="SSF53448">
    <property type="entry name" value="Nucleotide-diphospho-sugar transferases"/>
    <property type="match status" value="1"/>
</dbReference>
<evidence type="ECO:0000259" key="1">
    <source>
        <dbReference type="Pfam" id="PF00535"/>
    </source>
</evidence>
<dbReference type="InterPro" id="IPR029044">
    <property type="entry name" value="Nucleotide-diphossugar_trans"/>
</dbReference>
<protein>
    <recommendedName>
        <fullName evidence="1">Glycosyltransferase 2-like domain-containing protein</fullName>
    </recommendedName>
</protein>
<dbReference type="EMBL" id="BSFM01000011">
    <property type="protein sequence ID" value="GLK83914.1"/>
    <property type="molecule type" value="Genomic_DNA"/>
</dbReference>
<dbReference type="CDD" id="cd00761">
    <property type="entry name" value="Glyco_tranf_GTA_type"/>
    <property type="match status" value="1"/>
</dbReference>
<keyword evidence="3" id="KW-1185">Reference proteome</keyword>
<feature type="domain" description="Glycosyltransferase 2-like" evidence="1">
    <location>
        <begin position="1497"/>
        <end position="1605"/>
    </location>
</feature>
<dbReference type="Gene3D" id="3.90.550.10">
    <property type="entry name" value="Spore Coat Polysaccharide Biosynthesis Protein SpsA, Chain A"/>
    <property type="match status" value="1"/>
</dbReference>
<dbReference type="Pfam" id="PF00535">
    <property type="entry name" value="Glycos_transf_2"/>
    <property type="match status" value="1"/>
</dbReference>
<organism evidence="2 3">
    <name type="scientific">Ancylobacter defluvii</name>
    <dbReference type="NCBI Taxonomy" id="1282440"/>
    <lineage>
        <taxon>Bacteria</taxon>
        <taxon>Pseudomonadati</taxon>
        <taxon>Pseudomonadota</taxon>
        <taxon>Alphaproteobacteria</taxon>
        <taxon>Hyphomicrobiales</taxon>
        <taxon>Xanthobacteraceae</taxon>
        <taxon>Ancylobacter</taxon>
    </lineage>
</organism>
<dbReference type="GO" id="GO:0016758">
    <property type="term" value="F:hexosyltransferase activity"/>
    <property type="evidence" value="ECO:0007669"/>
    <property type="project" value="UniProtKB-ARBA"/>
</dbReference>
<proteinExistence type="predicted"/>
<dbReference type="Proteomes" id="UP001143330">
    <property type="component" value="Unassembled WGS sequence"/>
</dbReference>
<reference evidence="2" key="2">
    <citation type="submission" date="2023-01" db="EMBL/GenBank/DDBJ databases">
        <authorList>
            <person name="Sun Q."/>
            <person name="Evtushenko L."/>
        </authorList>
    </citation>
    <scope>NUCLEOTIDE SEQUENCE</scope>
    <source>
        <strain evidence="2">VKM B-2789</strain>
    </source>
</reference>
<dbReference type="PANTHER" id="PTHR22916">
    <property type="entry name" value="GLYCOSYLTRANSFERASE"/>
    <property type="match status" value="1"/>
</dbReference>
<gene>
    <name evidence="2" type="ORF">GCM10017653_19840</name>
</gene>
<dbReference type="PANTHER" id="PTHR22916:SF3">
    <property type="entry name" value="UDP-GLCNAC:BETAGAL BETA-1,3-N-ACETYLGLUCOSAMINYLTRANSFERASE-LIKE PROTEIN 1"/>
    <property type="match status" value="1"/>
</dbReference>
<sequence length="1745" mass="185911">MLIKGDVNGVRPTGEIWGWLLDTDSPETTLIVRISIAGYEFEIPANVHRPDLAKGFGGHGNHGFVFVPPPSIPPGQHDVEVAAAIDGSIVPRGQFALNVGERDGRLRARITTFTAERVTGWAYDSEDLAQSLILQMFVDHKPAKDVACDVVRKDVEGQVGTALRVGFHTGLPLEFWDGETHRLTLKESKSGRLIHDGWLRTDKARFMVKGRPCYGEVAEFGASGVVGWVTDMGRPLVVELEIDGILVDRQEADQPVQLDARRNVGFRFNALPAGIFDDAEHRFAVYVLAGERVALGSKKLKLAKVDAPSLLGEVRPAAEGKLSGWAVETSAPDLPVELSLVIDGAEVQAVATRPGGEPRGRFEFSLPSTATADSWLTSRIEIANLVRGLTLALDGRHPVRDSLVARLEPGANGDTVLVLTSGAPIPPRVKVELLEDQTPRHSLELTVDDSPFTARARLGKLDAAKALSRLTHLRIGAHAVPLAGAPGVAETASPAQGSPGRVPADALPLLSPRVRQRLSDLARGGAAAEGDTARPDFAGVWRFTPPAIVEGWAVDLANPADPLEIELLIDGSPVLRGFASQPVQPREAQFKFELPVGFRFDLSSLNLRKASLALVEARVVGGGALVPDRPQVVDLASIRVTVGRVSEIDSLVVAGRVTEAYLVARSIARGGGRAALHRFLALDFVLRTRWYDYEAFLAEWSEGASRSFVVALLDAWRLRAVETKADETDLAGRGDLPAAYAPLLAASVPAKPVAAASAFDAVALWMTLEQLPPGDEGGPAYGDIAIVVPRGDVDADERAHLVALAGLGCRVIPAAEAPAQDSAALAGFIAQSAKGCRCFVVLREPRHLPVPALGYWPRLLAARGPGIGAVMRFSGETADVVSTGNLPREPDGAVRICADAAAAAEALVDAVPALAASWSGPEFLIGTETTVATAYADPSCVVIHDLGPDAELALPPGARVIAAPDSAAWAELLDAGLPAATPVIFMTRAFDYPADYVRRCRREFLMAGERSVVTSALRYNPALGEFTLSANSAVLSGFLGLRARGCYRLSDLIETAQRFAADDAAGIVMATTHPFHLVGEGDPALALVNDAAAKPLLRHFAQSVTAREMGFAAHVLENWAGAAESVGMFQPPGPAADVALINALGLGPEAGTGIAQTADMFARLQGCARRGHVAAVENYLRDGLARPAELLCLDDEAILGLLDCCKVVGLQEVAGRALGLHVATLAARSPDLVLPLFEAAAMALPPADLTAVLMASAAEILLQPHDRSVARLVAACGRYASARTMALLVGMIERSTHRDLLGDAEVGAIIGAALASADADQPVLAHRDEEDAAVRFTAPLPDRLIAALLAGDAARFTRLLNLHFAERRDTGQLLAQLRTYTYEITRLGIAAGAVRYPSGAPAEQMLALAVLLDDRVAIRHFDGAGIESLESTNDANGIVAASYHRNMKPLERALARWGLDYGVAPLPFAGETIGELFEGFSARPLPPAATSDHGRISVIVSVYNPDLALLAPALDSLTRQTYRNIEIILVDDASDQVPAAAIEELATRDPRIVFLRLPRNSGPYVARNRALEIASGDFVAIHDGDDYAHPQRLEVQVGTLARSPILKLCTTAHLRIDRLARLQFEHTLELLGDGTMTSMFRREVFGVIGGFAPVRSRGDVEFRERLEAAYGAHAHAHVECPLTFCFATPASLSNAVHRTLPGYLALFRDAFARRVRVPVLAGRRVDPTPDGVPIPWPLRAENLLS</sequence>
<reference evidence="2" key="1">
    <citation type="journal article" date="2014" name="Int. J. Syst. Evol. Microbiol.">
        <title>Complete genome sequence of Corynebacterium casei LMG S-19264T (=DSM 44701T), isolated from a smear-ripened cheese.</title>
        <authorList>
            <consortium name="US DOE Joint Genome Institute (JGI-PGF)"/>
            <person name="Walter F."/>
            <person name="Albersmeier A."/>
            <person name="Kalinowski J."/>
            <person name="Ruckert C."/>
        </authorList>
    </citation>
    <scope>NUCLEOTIDE SEQUENCE</scope>
    <source>
        <strain evidence="2">VKM B-2789</strain>
    </source>
</reference>
<dbReference type="RefSeq" id="WP_213364111.1">
    <property type="nucleotide sequence ID" value="NZ_BSFM01000011.1"/>
</dbReference>
<dbReference type="InterPro" id="IPR001173">
    <property type="entry name" value="Glyco_trans_2-like"/>
</dbReference>